<organism evidence="6 7">
    <name type="scientific">Campylobacter corcagiensis</name>
    <dbReference type="NCBI Taxonomy" id="1448857"/>
    <lineage>
        <taxon>Bacteria</taxon>
        <taxon>Pseudomonadati</taxon>
        <taxon>Campylobacterota</taxon>
        <taxon>Epsilonproteobacteria</taxon>
        <taxon>Campylobacterales</taxon>
        <taxon>Campylobacteraceae</taxon>
        <taxon>Campylobacter</taxon>
    </lineage>
</organism>
<keyword evidence="5" id="KW-0812">Transmembrane</keyword>
<keyword evidence="7" id="KW-1185">Reference proteome</keyword>
<dbReference type="PANTHER" id="PTHR30563:SF0">
    <property type="entry name" value="DNA RECOMBINATION PROTEIN RMUC"/>
    <property type="match status" value="1"/>
</dbReference>
<evidence type="ECO:0000256" key="4">
    <source>
        <dbReference type="ARBA" id="ARBA00023172"/>
    </source>
</evidence>
<evidence type="ECO:0000256" key="2">
    <source>
        <dbReference type="ARBA" id="ARBA00009840"/>
    </source>
</evidence>
<reference evidence="6 7" key="1">
    <citation type="submission" date="2020-10" db="EMBL/GenBank/DDBJ databases">
        <title>Campylobacter and Helicobacter PacBio genomes.</title>
        <authorList>
            <person name="Lane C."/>
        </authorList>
    </citation>
    <scope>NUCLEOTIDE SEQUENCE [LARGE SCALE GENOMIC DNA]</scope>
    <source>
        <strain evidence="6 7">2016D-0077</strain>
    </source>
</reference>
<evidence type="ECO:0000256" key="1">
    <source>
        <dbReference type="ARBA" id="ARBA00003416"/>
    </source>
</evidence>
<dbReference type="EMBL" id="CP063078">
    <property type="protein sequence ID" value="QOQ86793.1"/>
    <property type="molecule type" value="Genomic_DNA"/>
</dbReference>
<dbReference type="Proteomes" id="UP000594749">
    <property type="component" value="Chromosome"/>
</dbReference>
<name>A0A7M1LEN5_9BACT</name>
<comment type="similarity">
    <text evidence="2">Belongs to the RmuC family.</text>
</comment>
<feature type="transmembrane region" description="Helical" evidence="5">
    <location>
        <begin position="6"/>
        <end position="25"/>
    </location>
</feature>
<accession>A0A7M1LEN5</accession>
<comment type="function">
    <text evidence="1">Involved in DNA recombination.</text>
</comment>
<dbReference type="PANTHER" id="PTHR30563">
    <property type="entry name" value="DNA RECOMBINATION PROTEIN RMUC"/>
    <property type="match status" value="1"/>
</dbReference>
<dbReference type="Pfam" id="PF02646">
    <property type="entry name" value="RmuC"/>
    <property type="match status" value="1"/>
</dbReference>
<keyword evidence="3" id="KW-0175">Coiled coil</keyword>
<gene>
    <name evidence="6" type="ORF">IMC76_06125</name>
</gene>
<keyword evidence="5" id="KW-0472">Membrane</keyword>
<dbReference type="RefSeq" id="WP_025803255.1">
    <property type="nucleotide sequence ID" value="NZ_CP063078.1"/>
</dbReference>
<evidence type="ECO:0000256" key="5">
    <source>
        <dbReference type="SAM" id="Phobius"/>
    </source>
</evidence>
<keyword evidence="4" id="KW-0233">DNA recombination</keyword>
<dbReference type="InterPro" id="IPR003798">
    <property type="entry name" value="DNA_recombination_RmuC"/>
</dbReference>
<protein>
    <submittedName>
        <fullName evidence="6">DNA recombination protein RmuC</fullName>
    </submittedName>
</protein>
<dbReference type="OrthoDB" id="9765111at2"/>
<proteinExistence type="inferred from homology"/>
<keyword evidence="5" id="KW-1133">Transmembrane helix</keyword>
<dbReference type="GO" id="GO:0006310">
    <property type="term" value="P:DNA recombination"/>
    <property type="evidence" value="ECO:0007669"/>
    <property type="project" value="UniProtKB-KW"/>
</dbReference>
<sequence>MNELILAIFGIIFLFAFLVIVFLLFKQKESFDTQILSLHKFMMESLSRQENLTNDMSDTVIDRFFMMSKNINQSLMNAQTNSTNSLNSLEHKFSSIVDKMAELKSSNSSVTLLKDEIIRLNRVFSNPKLRGNFGEFELEKILRLSYGENSKFYELQKSYPSGVRVDAAIKIKNDLILPIDSKFPLTNYLKIFDDESCKRAFLKDIKKHINDISTRYITPPKTTEFAVMFLPSEAVFGAACDGEILEFAYQKGVFLASPTTLMALLYSVGVFLKDEQISKNATVIKKEIFELSNEFIKFKKHSRAALSYATKLREAISLIEESSQKLSDRFDTISKLS</sequence>
<evidence type="ECO:0000313" key="6">
    <source>
        <dbReference type="EMBL" id="QOQ86793.1"/>
    </source>
</evidence>
<evidence type="ECO:0000313" key="7">
    <source>
        <dbReference type="Proteomes" id="UP000594749"/>
    </source>
</evidence>
<dbReference type="AlphaFoldDB" id="A0A7M1LEN5"/>
<evidence type="ECO:0000256" key="3">
    <source>
        <dbReference type="ARBA" id="ARBA00023054"/>
    </source>
</evidence>